<evidence type="ECO:0000256" key="1">
    <source>
        <dbReference type="SAM" id="MobiDB-lite"/>
    </source>
</evidence>
<comment type="caution">
    <text evidence="2">The sequence shown here is derived from an EMBL/GenBank/DDBJ whole genome shotgun (WGS) entry which is preliminary data.</text>
</comment>
<gene>
    <name evidence="2" type="ORF">MKZ38_003331</name>
</gene>
<reference evidence="2" key="1">
    <citation type="submission" date="2022-07" db="EMBL/GenBank/DDBJ databases">
        <title>Draft genome sequence of Zalerion maritima ATCC 34329, a (micro)plastics degrading marine fungus.</title>
        <authorList>
            <person name="Paco A."/>
            <person name="Goncalves M.F.M."/>
            <person name="Rocha-Santos T.A.P."/>
            <person name="Alves A."/>
        </authorList>
    </citation>
    <scope>NUCLEOTIDE SEQUENCE</scope>
    <source>
        <strain evidence="2">ATCC 34329</strain>
    </source>
</reference>
<proteinExistence type="predicted"/>
<organism evidence="2 3">
    <name type="scientific">Zalerion maritima</name>
    <dbReference type="NCBI Taxonomy" id="339359"/>
    <lineage>
        <taxon>Eukaryota</taxon>
        <taxon>Fungi</taxon>
        <taxon>Dikarya</taxon>
        <taxon>Ascomycota</taxon>
        <taxon>Pezizomycotina</taxon>
        <taxon>Sordariomycetes</taxon>
        <taxon>Lulworthiomycetidae</taxon>
        <taxon>Lulworthiales</taxon>
        <taxon>Lulworthiaceae</taxon>
        <taxon>Zalerion</taxon>
    </lineage>
</organism>
<name>A0AAD5RPD2_9PEZI</name>
<keyword evidence="3" id="KW-1185">Reference proteome</keyword>
<accession>A0AAD5RPD2</accession>
<sequence length="179" mass="20287">MVSTNSKHCLKLPANQSISHPIPSLLHTLPTTPFPLNIDTGNPLPTHKEIITMAGRRIDVRDYPKANIPGQFPCHDEDPWIQQLKKNVAKVKNELSDLEMELEDSPNSPDIPKKINIKKKEQEYHIAHLDLEAARASQSEVKERLKLLERDFEAAKKGWAPPEAPKKATQALDKKRTEK</sequence>
<protein>
    <submittedName>
        <fullName evidence="2">Uncharacterized protein</fullName>
    </submittedName>
</protein>
<dbReference type="AlphaFoldDB" id="A0AAD5RPD2"/>
<feature type="region of interest" description="Disordered" evidence="1">
    <location>
        <begin position="154"/>
        <end position="179"/>
    </location>
</feature>
<evidence type="ECO:0000313" key="2">
    <source>
        <dbReference type="EMBL" id="KAJ2899231.1"/>
    </source>
</evidence>
<dbReference type="EMBL" id="JAKWBI020000203">
    <property type="protein sequence ID" value="KAJ2899231.1"/>
    <property type="molecule type" value="Genomic_DNA"/>
</dbReference>
<dbReference type="Proteomes" id="UP001201980">
    <property type="component" value="Unassembled WGS sequence"/>
</dbReference>
<evidence type="ECO:0000313" key="3">
    <source>
        <dbReference type="Proteomes" id="UP001201980"/>
    </source>
</evidence>